<keyword evidence="2" id="KW-0408">Iron</keyword>
<dbReference type="PIRSF" id="PIRSF004749">
    <property type="entry name" value="Pep_def"/>
    <property type="match status" value="1"/>
</dbReference>
<dbReference type="KEGG" id="mcr:MCFN_03360"/>
<feature type="binding site" evidence="2">
    <location>
        <position position="165"/>
    </location>
    <ligand>
        <name>Fe cation</name>
        <dbReference type="ChEBI" id="CHEBI:24875"/>
    </ligand>
</feature>
<keyword evidence="2" id="KW-0378">Hydrolase</keyword>
<feature type="binding site" evidence="2">
    <location>
        <position position="118"/>
    </location>
    <ligand>
        <name>Fe cation</name>
        <dbReference type="ChEBI" id="CHEBI:24875"/>
    </ligand>
</feature>
<dbReference type="AlphaFoldDB" id="A0A059XMQ5"/>
<accession>A0A059XMQ5</accession>
<evidence type="ECO:0000313" key="4">
    <source>
        <dbReference type="Proteomes" id="UP000027088"/>
    </source>
</evidence>
<dbReference type="Proteomes" id="UP000027088">
    <property type="component" value="Chromosome"/>
</dbReference>
<dbReference type="InterPro" id="IPR036821">
    <property type="entry name" value="Peptide_deformylase_sf"/>
</dbReference>
<gene>
    <name evidence="2 3" type="primary">def</name>
    <name evidence="3" type="ORF">MCFN_03360</name>
</gene>
<dbReference type="SUPFAM" id="SSF56420">
    <property type="entry name" value="Peptide deformylase"/>
    <property type="match status" value="1"/>
</dbReference>
<evidence type="ECO:0000256" key="2">
    <source>
        <dbReference type="HAMAP-Rule" id="MF_00163"/>
    </source>
</evidence>
<dbReference type="CDD" id="cd00487">
    <property type="entry name" value="Pep_deformylase"/>
    <property type="match status" value="1"/>
</dbReference>
<dbReference type="EMBL" id="CP007521">
    <property type="protein sequence ID" value="AIA29779.1"/>
    <property type="molecule type" value="Genomic_DNA"/>
</dbReference>
<dbReference type="RefSeq" id="WP_125075585.1">
    <property type="nucleotide sequence ID" value="NZ_AP018940.1"/>
</dbReference>
<dbReference type="PANTHER" id="PTHR10458:SF22">
    <property type="entry name" value="PEPTIDE DEFORMYLASE"/>
    <property type="match status" value="1"/>
</dbReference>
<keyword evidence="4" id="KW-1185">Reference proteome</keyword>
<proteinExistence type="inferred from homology"/>
<evidence type="ECO:0000313" key="3">
    <source>
        <dbReference type="EMBL" id="AIA29779.1"/>
    </source>
</evidence>
<organism evidence="3 4">
    <name type="scientific">Mycoplasmopsis californica</name>
    <dbReference type="NCBI Taxonomy" id="2113"/>
    <lineage>
        <taxon>Bacteria</taxon>
        <taxon>Bacillati</taxon>
        <taxon>Mycoplasmatota</taxon>
        <taxon>Mycoplasmoidales</taxon>
        <taxon>Metamycoplasmataceae</taxon>
        <taxon>Mycoplasmopsis</taxon>
    </lineage>
</organism>
<evidence type="ECO:0000256" key="1">
    <source>
        <dbReference type="ARBA" id="ARBA00010759"/>
    </source>
</evidence>
<comment type="function">
    <text evidence="2">Removes the formyl group from the N-terminal Met of newly synthesized proteins. Requires at least a dipeptide for an efficient rate of reaction. N-terminal L-methionine is a prerequisite for activity but the enzyme has broad specificity at other positions.</text>
</comment>
<dbReference type="eggNOG" id="COG0242">
    <property type="taxonomic scope" value="Bacteria"/>
</dbReference>
<dbReference type="GO" id="GO:0046872">
    <property type="term" value="F:metal ion binding"/>
    <property type="evidence" value="ECO:0007669"/>
    <property type="project" value="UniProtKB-KW"/>
</dbReference>
<dbReference type="Pfam" id="PF01327">
    <property type="entry name" value="Pep_deformylase"/>
    <property type="match status" value="1"/>
</dbReference>
<comment type="catalytic activity">
    <reaction evidence="2">
        <text>N-terminal N-formyl-L-methionyl-[peptide] + H2O = N-terminal L-methionyl-[peptide] + formate</text>
        <dbReference type="Rhea" id="RHEA:24420"/>
        <dbReference type="Rhea" id="RHEA-COMP:10639"/>
        <dbReference type="Rhea" id="RHEA-COMP:10640"/>
        <dbReference type="ChEBI" id="CHEBI:15377"/>
        <dbReference type="ChEBI" id="CHEBI:15740"/>
        <dbReference type="ChEBI" id="CHEBI:49298"/>
        <dbReference type="ChEBI" id="CHEBI:64731"/>
        <dbReference type="EC" id="3.5.1.88"/>
    </reaction>
</comment>
<feature type="binding site" evidence="2">
    <location>
        <position position="169"/>
    </location>
    <ligand>
        <name>Fe cation</name>
        <dbReference type="ChEBI" id="CHEBI:24875"/>
    </ligand>
</feature>
<comment type="cofactor">
    <cofactor evidence="2">
        <name>Fe(2+)</name>
        <dbReference type="ChEBI" id="CHEBI:29033"/>
    </cofactor>
    <text evidence="2">Binds 1 Fe(2+) ion.</text>
</comment>
<feature type="active site" evidence="2">
    <location>
        <position position="166"/>
    </location>
</feature>
<reference evidence="3 4" key="1">
    <citation type="journal article" date="2014" name="Genome Announc.">
        <title>Complete Genome Sequence of the Bovine Mastitis Pathogen Mycoplasma californicum Strain ST-6T (ATCC 33461T).</title>
        <authorList>
            <person name="Calcutt M.J."/>
            <person name="Foecking M.F."/>
            <person name="Fox L.K."/>
        </authorList>
    </citation>
    <scope>NUCLEOTIDE SEQUENCE [LARGE SCALE GENOMIC DNA]</scope>
    <source>
        <strain evidence="3 4">ST-6</strain>
    </source>
</reference>
<dbReference type="HAMAP" id="MF_00163">
    <property type="entry name" value="Pep_deformylase"/>
    <property type="match status" value="1"/>
</dbReference>
<keyword evidence="2" id="KW-0479">Metal-binding</keyword>
<name>A0A059XMQ5_9BACT</name>
<dbReference type="NCBIfam" id="TIGR00079">
    <property type="entry name" value="pept_deformyl"/>
    <property type="match status" value="1"/>
</dbReference>
<dbReference type="EC" id="3.5.1.88" evidence="2"/>
<dbReference type="PANTHER" id="PTHR10458">
    <property type="entry name" value="PEPTIDE DEFORMYLASE"/>
    <property type="match status" value="1"/>
</dbReference>
<dbReference type="GO" id="GO:0042586">
    <property type="term" value="F:peptide deformylase activity"/>
    <property type="evidence" value="ECO:0007669"/>
    <property type="project" value="UniProtKB-UniRule"/>
</dbReference>
<dbReference type="GO" id="GO:0006412">
    <property type="term" value="P:translation"/>
    <property type="evidence" value="ECO:0007669"/>
    <property type="project" value="UniProtKB-UniRule"/>
</dbReference>
<dbReference type="Gene3D" id="3.90.45.10">
    <property type="entry name" value="Peptide deformylase"/>
    <property type="match status" value="1"/>
</dbReference>
<keyword evidence="2" id="KW-0648">Protein biosynthesis</keyword>
<comment type="similarity">
    <text evidence="1 2">Belongs to the polypeptide deformylase family.</text>
</comment>
<dbReference type="InterPro" id="IPR023635">
    <property type="entry name" value="Peptide_deformylase"/>
</dbReference>
<dbReference type="PRINTS" id="PR01576">
    <property type="entry name" value="PDEFORMYLASE"/>
</dbReference>
<protein>
    <recommendedName>
        <fullName evidence="2">Peptide deformylase</fullName>
        <shortName evidence="2">PDF</shortName>
        <ecNumber evidence="2">3.5.1.88</ecNumber>
    </recommendedName>
    <alternativeName>
        <fullName evidence="2">Polypeptide deformylase</fullName>
    </alternativeName>
</protein>
<dbReference type="OrthoDB" id="9784988at2"/>
<sequence>MNYKLKVRDFTITQLPKNVLRKKSKDIPIPLTPEDIELAEAMIYHIDDSQLPETKYQPGIGVAAVQYGVLKNMFYINFGTADPELLENGQKPVKDVFINPKIIAKSDFQVALAEGEGCLSVGQNITGQEGYVFRANRIVFEAYSYNEKKVVRVDLTGYLAIVAQHELDHLDGKLFIDHIDTKNPWKMKPNSRLIN</sequence>